<sequence length="494" mass="55528">MPALILGLTETETITPWQATQWKKTTMKALNLNMKALYFCVALICIAVANFFFQVHSINSQKNLATLTTTSTELVNDIANLQLQADTYVNNAPRDYESYFRDVALYHKQFNQAVDTLQNHNTLLKNASTLIKDDPVTHYLFPVSQQHLLQASQMLTEGVDLFITDYRDQIGENEAEPRLEWAAQSITRYHGDMSEAAAYFANQLELWQQQQTEMNRKLGYGIAGILFVSALLFSFWFIGSVVLRIRRTAVACDRVANGDFGYQIPANNNDEISQMTRSFNSVSERFKLVLSLLDQLNDSSNSQQAIDAIMAICANYFSIHWSGLVVLQSDDSIRLEAANPLASMRRWSAKSAKIKGNNVAGIMQEHIRQHKPWIIEDLDKFSVSTSDSRFLRELIRNTHSTTLFGIPLSASDAKGQGMLILASRDKTLVEGKRAELLFKLSPLIGSRLMANTDRSISETALESAQTKAAQAPTPTRKTSEHTIDSPILNRFRQA</sequence>
<dbReference type="SUPFAM" id="SSF55781">
    <property type="entry name" value="GAF domain-like"/>
    <property type="match status" value="1"/>
</dbReference>
<dbReference type="GO" id="GO:0016020">
    <property type="term" value="C:membrane"/>
    <property type="evidence" value="ECO:0007669"/>
    <property type="project" value="InterPro"/>
</dbReference>
<name>A0A5S9NNT8_9GAMM</name>
<dbReference type="InterPro" id="IPR003660">
    <property type="entry name" value="HAMP_dom"/>
</dbReference>
<accession>A0A5S9NNT8</accession>
<feature type="compositionally biased region" description="Low complexity" evidence="1">
    <location>
        <begin position="464"/>
        <end position="476"/>
    </location>
</feature>
<keyword evidence="2" id="KW-0472">Membrane</keyword>
<keyword evidence="2" id="KW-0812">Transmembrane</keyword>
<evidence type="ECO:0000259" key="3">
    <source>
        <dbReference type="PROSITE" id="PS50885"/>
    </source>
</evidence>
<evidence type="ECO:0000313" key="4">
    <source>
        <dbReference type="EMBL" id="CAA0092045.1"/>
    </source>
</evidence>
<dbReference type="AlphaFoldDB" id="A0A5S9NNT8"/>
<dbReference type="Proteomes" id="UP000441399">
    <property type="component" value="Unassembled WGS sequence"/>
</dbReference>
<dbReference type="Gene3D" id="3.30.450.40">
    <property type="match status" value="1"/>
</dbReference>
<feature type="transmembrane region" description="Helical" evidence="2">
    <location>
        <begin position="36"/>
        <end position="53"/>
    </location>
</feature>
<evidence type="ECO:0000313" key="5">
    <source>
        <dbReference type="Proteomes" id="UP000441399"/>
    </source>
</evidence>
<keyword evidence="2" id="KW-1133">Transmembrane helix</keyword>
<evidence type="ECO:0000256" key="2">
    <source>
        <dbReference type="SAM" id="Phobius"/>
    </source>
</evidence>
<dbReference type="EC" id="2.7.13.3" evidence="4"/>
<dbReference type="EMBL" id="CACSIO010000002">
    <property type="protein sequence ID" value="CAA0092045.1"/>
    <property type="molecule type" value="Genomic_DNA"/>
</dbReference>
<reference evidence="4 5" key="1">
    <citation type="submission" date="2019-11" db="EMBL/GenBank/DDBJ databases">
        <authorList>
            <person name="Holert J."/>
        </authorList>
    </citation>
    <scope>NUCLEOTIDE SEQUENCE [LARGE SCALE GENOMIC DNA]</scope>
    <source>
        <strain evidence="4">SB11_3</strain>
    </source>
</reference>
<dbReference type="InterPro" id="IPR029016">
    <property type="entry name" value="GAF-like_dom_sf"/>
</dbReference>
<protein>
    <submittedName>
        <fullName evidence="4">Alginate biosynthesis sensor protein KinB</fullName>
        <ecNumber evidence="4">2.7.13.3</ecNumber>
    </submittedName>
</protein>
<dbReference type="GO" id="GO:0004673">
    <property type="term" value="F:protein histidine kinase activity"/>
    <property type="evidence" value="ECO:0007669"/>
    <property type="project" value="UniProtKB-EC"/>
</dbReference>
<proteinExistence type="predicted"/>
<feature type="region of interest" description="Disordered" evidence="1">
    <location>
        <begin position="460"/>
        <end position="486"/>
    </location>
</feature>
<dbReference type="SMART" id="SM00304">
    <property type="entry name" value="HAMP"/>
    <property type="match status" value="1"/>
</dbReference>
<dbReference type="CDD" id="cd06225">
    <property type="entry name" value="HAMP"/>
    <property type="match status" value="1"/>
</dbReference>
<keyword evidence="4" id="KW-0808">Transferase</keyword>
<evidence type="ECO:0000256" key="1">
    <source>
        <dbReference type="SAM" id="MobiDB-lite"/>
    </source>
</evidence>
<dbReference type="Pfam" id="PF00672">
    <property type="entry name" value="HAMP"/>
    <property type="match status" value="1"/>
</dbReference>
<organism evidence="4 5">
    <name type="scientific">BD1-7 clade bacterium</name>
    <dbReference type="NCBI Taxonomy" id="2029982"/>
    <lineage>
        <taxon>Bacteria</taxon>
        <taxon>Pseudomonadati</taxon>
        <taxon>Pseudomonadota</taxon>
        <taxon>Gammaproteobacteria</taxon>
        <taxon>Cellvibrionales</taxon>
        <taxon>Spongiibacteraceae</taxon>
        <taxon>BD1-7 clade</taxon>
    </lineage>
</organism>
<dbReference type="SUPFAM" id="SSF158472">
    <property type="entry name" value="HAMP domain-like"/>
    <property type="match status" value="1"/>
</dbReference>
<gene>
    <name evidence="4" type="primary">kinB</name>
    <name evidence="4" type="ORF">OPDIPICF_03755</name>
</gene>
<dbReference type="Gene3D" id="6.10.340.10">
    <property type="match status" value="1"/>
</dbReference>
<dbReference type="GO" id="GO:0007165">
    <property type="term" value="P:signal transduction"/>
    <property type="evidence" value="ECO:0007669"/>
    <property type="project" value="InterPro"/>
</dbReference>
<dbReference type="PROSITE" id="PS50885">
    <property type="entry name" value="HAMP"/>
    <property type="match status" value="1"/>
</dbReference>
<feature type="transmembrane region" description="Helical" evidence="2">
    <location>
        <begin position="218"/>
        <end position="238"/>
    </location>
</feature>
<keyword evidence="5" id="KW-1185">Reference proteome</keyword>
<feature type="domain" description="HAMP" evidence="3">
    <location>
        <begin position="239"/>
        <end position="291"/>
    </location>
</feature>